<evidence type="ECO:0000256" key="1">
    <source>
        <dbReference type="SAM" id="MobiDB-lite"/>
    </source>
</evidence>
<dbReference type="EMBL" id="ADBL01001377">
    <property type="status" value="NOT_ANNOTATED_CDS"/>
    <property type="molecule type" value="Genomic_DNA"/>
</dbReference>
<organism evidence="3 4">
    <name type="scientific">Magnaporthiopsis poae (strain ATCC 64411 / 73-15)</name>
    <name type="common">Kentucky bluegrass fungus</name>
    <name type="synonym">Magnaporthe poae</name>
    <dbReference type="NCBI Taxonomy" id="644358"/>
    <lineage>
        <taxon>Eukaryota</taxon>
        <taxon>Fungi</taxon>
        <taxon>Dikarya</taxon>
        <taxon>Ascomycota</taxon>
        <taxon>Pezizomycotina</taxon>
        <taxon>Sordariomycetes</taxon>
        <taxon>Sordariomycetidae</taxon>
        <taxon>Magnaporthales</taxon>
        <taxon>Magnaporthaceae</taxon>
        <taxon>Magnaporthiopsis</taxon>
    </lineage>
</organism>
<feature type="compositionally biased region" description="Basic residues" evidence="1">
    <location>
        <begin position="78"/>
        <end position="87"/>
    </location>
</feature>
<gene>
    <name evidence="2" type="ORF">MAPG_05763</name>
</gene>
<feature type="compositionally biased region" description="Low complexity" evidence="1">
    <location>
        <begin position="59"/>
        <end position="70"/>
    </location>
</feature>
<accession>A0A0C4E097</accession>
<reference evidence="2" key="3">
    <citation type="submission" date="2011-03" db="EMBL/GenBank/DDBJ databases">
        <title>Annotation of Magnaporthe poae ATCC 64411.</title>
        <authorList>
            <person name="Ma L.-J."/>
            <person name="Dead R."/>
            <person name="Young S.K."/>
            <person name="Zeng Q."/>
            <person name="Gargeya S."/>
            <person name="Fitzgerald M."/>
            <person name="Haas B."/>
            <person name="Abouelleil A."/>
            <person name="Alvarado L."/>
            <person name="Arachchi H.M."/>
            <person name="Berlin A."/>
            <person name="Brown A."/>
            <person name="Chapman S.B."/>
            <person name="Chen Z."/>
            <person name="Dunbar C."/>
            <person name="Freedman E."/>
            <person name="Gearin G."/>
            <person name="Gellesch M."/>
            <person name="Goldberg J."/>
            <person name="Griggs A."/>
            <person name="Gujja S."/>
            <person name="Heiman D."/>
            <person name="Howarth C."/>
            <person name="Larson L."/>
            <person name="Lui A."/>
            <person name="MacDonald P.J.P."/>
            <person name="Mehta T."/>
            <person name="Montmayeur A."/>
            <person name="Murphy C."/>
            <person name="Neiman D."/>
            <person name="Pearson M."/>
            <person name="Priest M."/>
            <person name="Roberts A."/>
            <person name="Saif S."/>
            <person name="Shea T."/>
            <person name="Shenoy N."/>
            <person name="Sisk P."/>
            <person name="Stolte C."/>
            <person name="Sykes S."/>
            <person name="Yandava C."/>
            <person name="Wortman J."/>
            <person name="Nusbaum C."/>
            <person name="Birren B."/>
        </authorList>
    </citation>
    <scope>NUCLEOTIDE SEQUENCE</scope>
    <source>
        <strain evidence="2">ATCC 64411</strain>
    </source>
</reference>
<reference evidence="4" key="2">
    <citation type="submission" date="2010-05" db="EMBL/GenBank/DDBJ databases">
        <title>The genome sequence of Magnaporthe poae strain ATCC 64411.</title>
        <authorList>
            <person name="Ma L.-J."/>
            <person name="Dead R."/>
            <person name="Young S."/>
            <person name="Zeng Q."/>
            <person name="Koehrsen M."/>
            <person name="Alvarado L."/>
            <person name="Berlin A."/>
            <person name="Chapman S.B."/>
            <person name="Chen Z."/>
            <person name="Freedman E."/>
            <person name="Gellesch M."/>
            <person name="Goldberg J."/>
            <person name="Griggs A."/>
            <person name="Gujja S."/>
            <person name="Heilman E.R."/>
            <person name="Heiman D."/>
            <person name="Hepburn T."/>
            <person name="Howarth C."/>
            <person name="Jen D."/>
            <person name="Larson L."/>
            <person name="Mehta T."/>
            <person name="Neiman D."/>
            <person name="Pearson M."/>
            <person name="Roberts A."/>
            <person name="Saif S."/>
            <person name="Shea T."/>
            <person name="Shenoy N."/>
            <person name="Sisk P."/>
            <person name="Stolte C."/>
            <person name="Sykes S."/>
            <person name="Walk T."/>
            <person name="White J."/>
            <person name="Yandava C."/>
            <person name="Haas B."/>
            <person name="Nusbaum C."/>
            <person name="Birren B."/>
        </authorList>
    </citation>
    <scope>NUCLEOTIDE SEQUENCE [LARGE SCALE GENOMIC DNA]</scope>
    <source>
        <strain evidence="4">ATCC 64411 / 73-15</strain>
    </source>
</reference>
<feature type="region of interest" description="Disordered" evidence="1">
    <location>
        <begin position="36"/>
        <end position="117"/>
    </location>
</feature>
<reference evidence="3" key="5">
    <citation type="submission" date="2015-06" db="UniProtKB">
        <authorList>
            <consortium name="EnsemblFungi"/>
        </authorList>
    </citation>
    <scope>IDENTIFICATION</scope>
    <source>
        <strain evidence="3">ATCC 64411</strain>
    </source>
</reference>
<dbReference type="EMBL" id="GL876969">
    <property type="protein sequence ID" value="KLU86753.1"/>
    <property type="molecule type" value="Genomic_DNA"/>
</dbReference>
<proteinExistence type="predicted"/>
<keyword evidence="4" id="KW-1185">Reference proteome</keyword>
<dbReference type="AlphaFoldDB" id="A0A0C4E097"/>
<sequence length="158" mass="16602">MSPYLAEYLSGKESDGIHAYIQYGRETRVLQEPTDPVEGFEGVDAWSPEPGLRTRSRLPPSKAAAKYPPSEGFVTRPGRPRCHRRWAARGGGDKPARQALGSAPGGSSSGSSGVAGDTNITLTVATLSLQSSLSRCDIFSDLALPGTSRSPTPNATAS</sequence>
<evidence type="ECO:0000313" key="2">
    <source>
        <dbReference type="EMBL" id="KLU86753.1"/>
    </source>
</evidence>
<reference evidence="3" key="4">
    <citation type="journal article" date="2015" name="G3 (Bethesda)">
        <title>Genome sequences of three phytopathogenic species of the Magnaporthaceae family of fungi.</title>
        <authorList>
            <person name="Okagaki L.H."/>
            <person name="Nunes C.C."/>
            <person name="Sailsbery J."/>
            <person name="Clay B."/>
            <person name="Brown D."/>
            <person name="John T."/>
            <person name="Oh Y."/>
            <person name="Young N."/>
            <person name="Fitzgerald M."/>
            <person name="Haas B.J."/>
            <person name="Zeng Q."/>
            <person name="Young S."/>
            <person name="Adiconis X."/>
            <person name="Fan L."/>
            <person name="Levin J.Z."/>
            <person name="Mitchell T.K."/>
            <person name="Okubara P.A."/>
            <person name="Farman M.L."/>
            <person name="Kohn L.M."/>
            <person name="Birren B."/>
            <person name="Ma L.-J."/>
            <person name="Dean R.A."/>
        </authorList>
    </citation>
    <scope>NUCLEOTIDE SEQUENCE</scope>
    <source>
        <strain evidence="3">ATCC 64411 / 73-15</strain>
    </source>
</reference>
<evidence type="ECO:0000313" key="3">
    <source>
        <dbReference type="EnsemblFungi" id="MAPG_05763T0"/>
    </source>
</evidence>
<name>A0A0C4E097_MAGP6</name>
<dbReference type="Proteomes" id="UP000011715">
    <property type="component" value="Unassembled WGS sequence"/>
</dbReference>
<dbReference type="EnsemblFungi" id="MAPG_05763T0">
    <property type="protein sequence ID" value="MAPG_05763T0"/>
    <property type="gene ID" value="MAPG_05763"/>
</dbReference>
<reference evidence="2" key="1">
    <citation type="submission" date="2010-05" db="EMBL/GenBank/DDBJ databases">
        <title>The Genome Sequence of Magnaporthe poae strain ATCC 64411.</title>
        <authorList>
            <consortium name="The Broad Institute Genome Sequencing Platform"/>
            <consortium name="Broad Institute Genome Sequencing Center for Infectious Disease"/>
            <person name="Ma L.-J."/>
            <person name="Dead R."/>
            <person name="Young S."/>
            <person name="Zeng Q."/>
            <person name="Koehrsen M."/>
            <person name="Alvarado L."/>
            <person name="Berlin A."/>
            <person name="Chapman S.B."/>
            <person name="Chen Z."/>
            <person name="Freedman E."/>
            <person name="Gellesch M."/>
            <person name="Goldberg J."/>
            <person name="Griggs A."/>
            <person name="Gujja S."/>
            <person name="Heilman E.R."/>
            <person name="Heiman D."/>
            <person name="Hepburn T."/>
            <person name="Howarth C."/>
            <person name="Jen D."/>
            <person name="Larson L."/>
            <person name="Mehta T."/>
            <person name="Neiman D."/>
            <person name="Pearson M."/>
            <person name="Roberts A."/>
            <person name="Saif S."/>
            <person name="Shea T."/>
            <person name="Shenoy N."/>
            <person name="Sisk P."/>
            <person name="Stolte C."/>
            <person name="Sykes S."/>
            <person name="Walk T."/>
            <person name="White J."/>
            <person name="Yandava C."/>
            <person name="Haas B."/>
            <person name="Nusbaum C."/>
            <person name="Birren B."/>
        </authorList>
    </citation>
    <scope>NUCLEOTIDE SEQUENCE</scope>
    <source>
        <strain evidence="2">ATCC 64411</strain>
    </source>
</reference>
<dbReference type="VEuPathDB" id="FungiDB:MAPG_05763"/>
<evidence type="ECO:0000313" key="4">
    <source>
        <dbReference type="Proteomes" id="UP000011715"/>
    </source>
</evidence>
<protein>
    <submittedName>
        <fullName evidence="2 3">Uncharacterized protein</fullName>
    </submittedName>
</protein>